<proteinExistence type="predicted"/>
<gene>
    <name evidence="3" type="ORF">FHQ18_11720</name>
</gene>
<keyword evidence="1" id="KW-1188">Viral release from host cell</keyword>
<evidence type="ECO:0000313" key="4">
    <source>
        <dbReference type="Proteomes" id="UP000322876"/>
    </source>
</evidence>
<evidence type="ECO:0000259" key="2">
    <source>
        <dbReference type="Pfam" id="PF17289"/>
    </source>
</evidence>
<name>A0A5A8F1J5_9BACT</name>
<keyword evidence="4" id="KW-1185">Reference proteome</keyword>
<evidence type="ECO:0000313" key="3">
    <source>
        <dbReference type="EMBL" id="KAA0257226.1"/>
    </source>
</evidence>
<reference evidence="3 4" key="1">
    <citation type="submission" date="2019-06" db="EMBL/GenBank/DDBJ databases">
        <title>Genomic insights into carbon and energy metabolism of Deferribacter autotrophicus revealed new metabolic traits in the phylum Deferribacteres.</title>
        <authorList>
            <person name="Slobodkin A.I."/>
            <person name="Slobodkina G.B."/>
            <person name="Allioux M."/>
            <person name="Alain K."/>
            <person name="Jebbar M."/>
            <person name="Shadrin V."/>
            <person name="Kublanov I.V."/>
            <person name="Toshchakov S.V."/>
            <person name="Bonch-Osmolovskaya E.A."/>
        </authorList>
    </citation>
    <scope>NUCLEOTIDE SEQUENCE [LARGE SCALE GENOMIC DNA]</scope>
    <source>
        <strain evidence="3 4">SL50</strain>
    </source>
</reference>
<feature type="domain" description="Terminase large subunit gp17-like C-terminal" evidence="2">
    <location>
        <begin position="261"/>
        <end position="410"/>
    </location>
</feature>
<dbReference type="RefSeq" id="WP_149267367.1">
    <property type="nucleotide sequence ID" value="NZ_VFJB01000009.1"/>
</dbReference>
<dbReference type="OrthoDB" id="9801658at2"/>
<dbReference type="Gene3D" id="3.40.50.300">
    <property type="entry name" value="P-loop containing nucleotide triphosphate hydrolases"/>
    <property type="match status" value="1"/>
</dbReference>
<sequence length="444" mass="50908">MNSTGFPKNGILLPYQKYAFEKLNAHKYSVLLWSRQTGKSFLISLWAVLRALELKNHTILIISPTERQSKNLIDKVKTHVQAFKIAGAQVNEKMFDDLKINQLEVVLPNGSRIIGLPANPDGVRGFSGDVILEEAAFFKDGRAVLQAIFPTITRKKEYKLIAISTPRGKNDIFYHLWNIAGEDPFYFRMKLTIFDAACQGLDVDIEALRRGCPDEDTWKTEYLCEFADENETLLSYELIQSCESDCKISDVRELKGDIFLGIDVGRRKDLTVISIVEMLGEILYLRHLEILKKVPFEEQFNIIDHYAHYARRLAIDETGIGMMLAEQLQKRWGEMKVLPVYFTQRTKEELASRLKSVFEDRKIRIFPERDLREDLHSIKKEITPSGNIKLSADSTDLGHADRFWALALAVKASGVDDNSVYVTPVFGNSKLSRGEKRWDSYRIF</sequence>
<dbReference type="EMBL" id="VFJB01000009">
    <property type="protein sequence ID" value="KAA0257226.1"/>
    <property type="molecule type" value="Genomic_DNA"/>
</dbReference>
<dbReference type="InterPro" id="IPR027417">
    <property type="entry name" value="P-loop_NTPase"/>
</dbReference>
<dbReference type="InterPro" id="IPR035421">
    <property type="entry name" value="Terminase_6C"/>
</dbReference>
<protein>
    <recommendedName>
        <fullName evidence="2">Terminase large subunit gp17-like C-terminal domain-containing protein</fullName>
    </recommendedName>
</protein>
<dbReference type="Proteomes" id="UP000322876">
    <property type="component" value="Unassembled WGS sequence"/>
</dbReference>
<dbReference type="Gene3D" id="3.30.420.240">
    <property type="match status" value="1"/>
</dbReference>
<accession>A0A5A8F1J5</accession>
<evidence type="ECO:0000256" key="1">
    <source>
        <dbReference type="ARBA" id="ARBA00022612"/>
    </source>
</evidence>
<dbReference type="AlphaFoldDB" id="A0A5A8F1J5"/>
<comment type="caution">
    <text evidence="3">The sequence shown here is derived from an EMBL/GenBank/DDBJ whole genome shotgun (WGS) entry which is preliminary data.</text>
</comment>
<organism evidence="3 4">
    <name type="scientific">Deferribacter autotrophicus</name>
    <dbReference type="NCBI Taxonomy" id="500465"/>
    <lineage>
        <taxon>Bacteria</taxon>
        <taxon>Pseudomonadati</taxon>
        <taxon>Deferribacterota</taxon>
        <taxon>Deferribacteres</taxon>
        <taxon>Deferribacterales</taxon>
        <taxon>Deferribacteraceae</taxon>
        <taxon>Deferribacter</taxon>
    </lineage>
</organism>
<dbReference type="Pfam" id="PF17289">
    <property type="entry name" value="Terminase_6C"/>
    <property type="match status" value="1"/>
</dbReference>
<dbReference type="Pfam" id="PF03237">
    <property type="entry name" value="Terminase_6N"/>
    <property type="match status" value="1"/>
</dbReference>